<dbReference type="AlphaFoldDB" id="A0A1H0CPU9"/>
<gene>
    <name evidence="3" type="ORF">SAMN04487900_10125</name>
    <name evidence="2" type="ORF">SAMN04487901_10282</name>
</gene>
<evidence type="ECO:0000313" key="2">
    <source>
        <dbReference type="EMBL" id="SDG29052.1"/>
    </source>
</evidence>
<dbReference type="EMBL" id="FNIW01000001">
    <property type="protein sequence ID" value="SDN59791.1"/>
    <property type="molecule type" value="Genomic_DNA"/>
</dbReference>
<proteinExistence type="predicted"/>
<dbReference type="STRING" id="645274.SAMN04487901_10282"/>
<dbReference type="OrthoDB" id="1057196at2"/>
<dbReference type="Proteomes" id="UP000198779">
    <property type="component" value="Unassembled WGS sequence"/>
</dbReference>
<dbReference type="Proteomes" id="UP000199134">
    <property type="component" value="Unassembled WGS sequence"/>
</dbReference>
<dbReference type="Gene3D" id="2.60.40.2630">
    <property type="match status" value="2"/>
</dbReference>
<dbReference type="Pfam" id="PF13149">
    <property type="entry name" value="Mfa_like_1"/>
    <property type="match status" value="2"/>
</dbReference>
<accession>A0A1G7T1U1</accession>
<evidence type="ECO:0000313" key="4">
    <source>
        <dbReference type="Proteomes" id="UP000198779"/>
    </source>
</evidence>
<evidence type="ECO:0000313" key="5">
    <source>
        <dbReference type="Proteomes" id="UP000199134"/>
    </source>
</evidence>
<feature type="chain" id="PRO_5041160767" evidence="1">
    <location>
        <begin position="20"/>
        <end position="747"/>
    </location>
</feature>
<feature type="signal peptide" evidence="1">
    <location>
        <begin position="1"/>
        <end position="19"/>
    </location>
</feature>
<dbReference type="InterPro" id="IPR025049">
    <property type="entry name" value="Mfa-like_1"/>
</dbReference>
<dbReference type="PROSITE" id="PS51257">
    <property type="entry name" value="PROKAR_LIPOPROTEIN"/>
    <property type="match status" value="1"/>
</dbReference>
<keyword evidence="4" id="KW-1185">Reference proteome</keyword>
<dbReference type="RefSeq" id="WP_091814466.1">
    <property type="nucleotide sequence ID" value="NZ_CP091794.1"/>
</dbReference>
<evidence type="ECO:0000313" key="3">
    <source>
        <dbReference type="EMBL" id="SDN59791.1"/>
    </source>
</evidence>
<reference evidence="3 4" key="2">
    <citation type="submission" date="2016-10" db="EMBL/GenBank/DDBJ databases">
        <authorList>
            <person name="Varghese N."/>
            <person name="Submissions S."/>
        </authorList>
    </citation>
    <scope>NUCLEOTIDE SEQUENCE</scope>
    <source>
        <strain evidence="3">BP1-145</strain>
        <strain evidence="4">BP1-148</strain>
    </source>
</reference>
<sequence length="747" mass="82098">MLKKAEKYIALALSCMLTAACNSDDALSIPDNQGKTPIELTAGVLNDSPAIHRAVTRSVTTTNENAAKPFASGTSVYLVLKSEKDNAGAVYTRTIGYLQGTSAAKANAVHFASDFGRFWEDSYSRNSQLSAYAACVPGYYLEGSVNETLEGSPNGTKDATTWAIAGSYQYDNIWDRDNGTTTLTWPLREKGVSNQNQDNFIASQDLCFSNNVAKLSETDDKRVMFSSEHKKFGSGKLVFYHALTRITFKIKKGEGFTDKDAFAFTEANENIVLKGFNTSGTFDITEGEFQTTPGTETISQLAVTEDNRSTNGTYAYVLDGLMVPGTDLSSINADEIYFTIDYNLYHMSKSMLMTALAGKTLSDGTTPALDGNKMRPGVHYEFTMSVGKKKMDNFTAAVVDWETVEADEMEPTNARILVSLLENNNKKTGEADFDLFRASNISATIDDAFESYEWNTGYSLTDSKAQLVEASQNSGIYAAQDASATNTAWYWPDNKTFYHFRTVMPKTDDSWKVNADSEHGDYVTLKADFGDTYKDVCWGAPFASTSGKLTYDHDVNGFDASSTSHQIFKAIGPTEGSITMVLFHMMSDVNIKLTTTEDDDKVDLTNAKMELSNIHTTGKVLMGNGLVIPDNGTATVNNEKTTGNNQTPWHYGFIPQSLDDVMLTITTADNNQYIVTMEDVVATTVGNNLIANPYPQNGNGKYVINRWLPNYKYTYTFKLTKAGIAKLSATLANWEDVEAGDDNVQIR</sequence>
<dbReference type="EMBL" id="FNCQ01000002">
    <property type="protein sequence ID" value="SDG29052.1"/>
    <property type="molecule type" value="Genomic_DNA"/>
</dbReference>
<name>A0A1H0CPU9_9BACT</name>
<reference evidence="2 5" key="1">
    <citation type="submission" date="2016-10" db="EMBL/GenBank/DDBJ databases">
        <authorList>
            <person name="de Groot N.N."/>
        </authorList>
    </citation>
    <scope>NUCLEOTIDE SEQUENCE [LARGE SCALE GENOMIC DNA]</scope>
    <source>
        <strain evidence="5">BP1-145</strain>
        <strain evidence="2">BP1-148</strain>
    </source>
</reference>
<keyword evidence="1" id="KW-0732">Signal</keyword>
<accession>A0A1H0CPU9</accession>
<dbReference type="CDD" id="cd13121">
    <property type="entry name" value="BF2867_like_C"/>
    <property type="match status" value="2"/>
</dbReference>
<organism evidence="3 5">
    <name type="scientific">Prevotella communis</name>
    <dbReference type="NCBI Taxonomy" id="2913614"/>
    <lineage>
        <taxon>Bacteria</taxon>
        <taxon>Pseudomonadati</taxon>
        <taxon>Bacteroidota</taxon>
        <taxon>Bacteroidia</taxon>
        <taxon>Bacteroidales</taxon>
        <taxon>Prevotellaceae</taxon>
        <taxon>Prevotella</taxon>
    </lineage>
</organism>
<evidence type="ECO:0000256" key="1">
    <source>
        <dbReference type="SAM" id="SignalP"/>
    </source>
</evidence>
<protein>
    <submittedName>
        <fullName evidence="3">Fimbrillin-like</fullName>
    </submittedName>
</protein>